<comment type="caution">
    <text evidence="7">The sequence shown here is derived from an EMBL/GenBank/DDBJ whole genome shotgun (WGS) entry which is preliminary data.</text>
</comment>
<reference evidence="7 8" key="1">
    <citation type="submission" date="2016-09" db="EMBL/GenBank/DDBJ databases">
        <title>Pseudonocardia autotrophica DSM535, a candidate organism with high potential of specific P450 cytochromes.</title>
        <authorList>
            <person name="Grumaz C."/>
            <person name="Vainshtein Y."/>
            <person name="Kirstahler P."/>
            <person name="Sohn K."/>
        </authorList>
    </citation>
    <scope>NUCLEOTIDE SEQUENCE [LARGE SCALE GENOMIC DNA]</scope>
    <source>
        <strain evidence="7 8">DSM 535</strain>
    </source>
</reference>
<evidence type="ECO:0000259" key="5">
    <source>
        <dbReference type="Pfam" id="PF00732"/>
    </source>
</evidence>
<keyword evidence="2" id="KW-0285">Flavoprotein</keyword>
<evidence type="ECO:0000256" key="4">
    <source>
        <dbReference type="ARBA" id="ARBA00023002"/>
    </source>
</evidence>
<evidence type="ECO:0000313" key="7">
    <source>
        <dbReference type="EMBL" id="OSY35893.1"/>
    </source>
</evidence>
<dbReference type="Pfam" id="PF00732">
    <property type="entry name" value="GMC_oxred_N"/>
    <property type="match status" value="1"/>
</dbReference>
<dbReference type="InterPro" id="IPR007867">
    <property type="entry name" value="GMC_OxRtase_C"/>
</dbReference>
<dbReference type="GO" id="GO:0016614">
    <property type="term" value="F:oxidoreductase activity, acting on CH-OH group of donors"/>
    <property type="evidence" value="ECO:0007669"/>
    <property type="project" value="InterPro"/>
</dbReference>
<protein>
    <submittedName>
        <fullName evidence="7">Fructose dehydrogenase large subunit</fullName>
        <ecNumber evidence="7">1.1.99.11</ecNumber>
    </submittedName>
</protein>
<dbReference type="SUPFAM" id="SSF51905">
    <property type="entry name" value="FAD/NAD(P)-binding domain"/>
    <property type="match status" value="1"/>
</dbReference>
<evidence type="ECO:0000256" key="1">
    <source>
        <dbReference type="ARBA" id="ARBA00010790"/>
    </source>
</evidence>
<dbReference type="Gene3D" id="3.50.50.60">
    <property type="entry name" value="FAD/NAD(P)-binding domain"/>
    <property type="match status" value="2"/>
</dbReference>
<comment type="similarity">
    <text evidence="1">Belongs to the GMC oxidoreductase family.</text>
</comment>
<feature type="domain" description="Glucose-methanol-choline oxidoreductase N-terminal" evidence="5">
    <location>
        <begin position="87"/>
        <end position="304"/>
    </location>
</feature>
<sequence length="521" mass="56483">MTRFDYDDSDVVVIVGSGAGGGTLAHELCRRGFKTVVLEAGPHLTGEDYHNDEWAAFGQMAWTDPRTTSGSWAIADDFPNLPAWIVKAVGGTTTHWAGACPRFKSHEFAARTTYGDIEGADLLDWPITLSELEPYYDQAEIKMGVTHRHGRPPLPANNNYKVFANGADKLGYRDYSTGPYATNAEPYDGRPASIQDGFNFQGDKHGSKWSTLVAELPKAEATGNLDLRPDSQAVQILHGPDGRATGVLYVDRNGTLRRQRAAVVSVAGNSIETARLLLLSASTRFPDGMANSSGQVGRNYMRHTTGTVWGQFDKPVRMYRGETMAGVIADESRLDTGRGFVGGYYMQTIALGPAFFAKFVAPGSWGPKLAEIVDGYLNTAGMWIVGEDMPQGTNRITLSDTVDEHGIPVANVHFDDHPNDVAMRRHGQQQGAAVYKAVGAHRTIETPPYPSTHNLGTCRMSQRPGDGVVDRFGRAHDVPNLFVTDGSVFTTGAAANPTLTIVALATRQADFIASDFRTGRN</sequence>
<evidence type="ECO:0000313" key="8">
    <source>
        <dbReference type="Proteomes" id="UP000194360"/>
    </source>
</evidence>
<keyword evidence="3" id="KW-0274">FAD</keyword>
<dbReference type="RefSeq" id="WP_085915837.1">
    <property type="nucleotide sequence ID" value="NZ_AP018920.1"/>
</dbReference>
<dbReference type="InterPro" id="IPR000172">
    <property type="entry name" value="GMC_OxRdtase_N"/>
</dbReference>
<dbReference type="Pfam" id="PF13450">
    <property type="entry name" value="NAD_binding_8"/>
    <property type="match status" value="1"/>
</dbReference>
<feature type="domain" description="Glucose-methanol-choline oxidoreductase C-terminal" evidence="6">
    <location>
        <begin position="390"/>
        <end position="505"/>
    </location>
</feature>
<evidence type="ECO:0000256" key="3">
    <source>
        <dbReference type="ARBA" id="ARBA00022827"/>
    </source>
</evidence>
<dbReference type="Proteomes" id="UP000194360">
    <property type="component" value="Unassembled WGS sequence"/>
</dbReference>
<dbReference type="InterPro" id="IPR036188">
    <property type="entry name" value="FAD/NAD-bd_sf"/>
</dbReference>
<dbReference type="STRING" id="2074.BG845_05730"/>
<dbReference type="AlphaFoldDB" id="A0A1Y2MKU7"/>
<dbReference type="PANTHER" id="PTHR46056">
    <property type="entry name" value="LONG-CHAIN-ALCOHOL OXIDASE"/>
    <property type="match status" value="1"/>
</dbReference>
<organism evidence="7 8">
    <name type="scientific">Pseudonocardia autotrophica</name>
    <name type="common">Amycolata autotrophica</name>
    <name type="synonym">Nocardia autotrophica</name>
    <dbReference type="NCBI Taxonomy" id="2074"/>
    <lineage>
        <taxon>Bacteria</taxon>
        <taxon>Bacillati</taxon>
        <taxon>Actinomycetota</taxon>
        <taxon>Actinomycetes</taxon>
        <taxon>Pseudonocardiales</taxon>
        <taxon>Pseudonocardiaceae</taxon>
        <taxon>Pseudonocardia</taxon>
    </lineage>
</organism>
<dbReference type="EC" id="1.1.99.11" evidence="7"/>
<dbReference type="PANTHER" id="PTHR46056:SF12">
    <property type="entry name" value="LONG-CHAIN-ALCOHOL OXIDASE"/>
    <property type="match status" value="1"/>
</dbReference>
<dbReference type="GO" id="GO:0050660">
    <property type="term" value="F:flavin adenine dinucleotide binding"/>
    <property type="evidence" value="ECO:0007669"/>
    <property type="project" value="InterPro"/>
</dbReference>
<dbReference type="SUPFAM" id="SSF54373">
    <property type="entry name" value="FAD-linked reductases, C-terminal domain"/>
    <property type="match status" value="1"/>
</dbReference>
<proteinExistence type="inferred from homology"/>
<evidence type="ECO:0000256" key="2">
    <source>
        <dbReference type="ARBA" id="ARBA00022630"/>
    </source>
</evidence>
<dbReference type="Pfam" id="PF05199">
    <property type="entry name" value="GMC_oxred_C"/>
    <property type="match status" value="1"/>
</dbReference>
<accession>A0A1Y2MKU7</accession>
<name>A0A1Y2MKU7_PSEAH</name>
<keyword evidence="8" id="KW-1185">Reference proteome</keyword>
<dbReference type="OrthoDB" id="9798604at2"/>
<keyword evidence="4 7" id="KW-0560">Oxidoreductase</keyword>
<dbReference type="EMBL" id="MIGB01000045">
    <property type="protein sequence ID" value="OSY35893.1"/>
    <property type="molecule type" value="Genomic_DNA"/>
</dbReference>
<gene>
    <name evidence="7" type="primary">fdhL_1</name>
    <name evidence="7" type="ORF">BG845_05730</name>
</gene>
<evidence type="ECO:0000259" key="6">
    <source>
        <dbReference type="Pfam" id="PF05199"/>
    </source>
</evidence>